<dbReference type="RefSeq" id="XP_040705225.1">
    <property type="nucleotide sequence ID" value="XM_040850389.1"/>
</dbReference>
<dbReference type="PANTHER" id="PTHR37577:SF1">
    <property type="entry name" value="INTEGRAL MEMBRANE PROTEIN"/>
    <property type="match status" value="1"/>
</dbReference>
<feature type="transmembrane region" description="Helical" evidence="2">
    <location>
        <begin position="280"/>
        <end position="297"/>
    </location>
</feature>
<feature type="region of interest" description="Disordered" evidence="1">
    <location>
        <begin position="317"/>
        <end position="353"/>
    </location>
</feature>
<evidence type="ECO:0000256" key="1">
    <source>
        <dbReference type="SAM" id="MobiDB-lite"/>
    </source>
</evidence>
<dbReference type="VEuPathDB" id="FungiDB:ASPSYDRAFT_67234"/>
<dbReference type="EMBL" id="KV878584">
    <property type="protein sequence ID" value="OJJ61419.1"/>
    <property type="molecule type" value="Genomic_DNA"/>
</dbReference>
<keyword evidence="2" id="KW-1133">Transmembrane helix</keyword>
<feature type="transmembrane region" description="Helical" evidence="2">
    <location>
        <begin position="242"/>
        <end position="260"/>
    </location>
</feature>
<dbReference type="OrthoDB" id="5427664at2759"/>
<evidence type="ECO:0000256" key="2">
    <source>
        <dbReference type="SAM" id="Phobius"/>
    </source>
</evidence>
<feature type="transmembrane region" description="Helical" evidence="2">
    <location>
        <begin position="106"/>
        <end position="129"/>
    </location>
</feature>
<feature type="transmembrane region" description="Helical" evidence="2">
    <location>
        <begin position="216"/>
        <end position="235"/>
    </location>
</feature>
<evidence type="ECO:0000313" key="3">
    <source>
        <dbReference type="EMBL" id="OJJ61419.1"/>
    </source>
</evidence>
<dbReference type="AlphaFoldDB" id="A0A1L9TPP8"/>
<keyword evidence="2" id="KW-0472">Membrane</keyword>
<sequence length="353" mass="39284">MNFWKREDAECELVGEAMSPLVGNGILVGFVGQAGLSLGLSAWVFFLTTHGNIDITHPEGTPKREIEHRRLDFVSNILIIGSDIQTTLGIAYMVTVFSQAMIMDTYHLHVVFDIVSFVGVSNTAALVCWRFCRAKLEGSDTGMNSHPKSKRASARKLYWNDRSRAAFLFTALYIALTILLCVRLHEWAPDTAPGRCYYTHLVTSVTASHPGADETYVGTTASWLVVVLLFSIFGGVRLRRGILILSYLQFPLHLYMTLALRIANEGKFEGEMKHENEWDFGQTTAVVLLGIAVVEFLKKGKEYYGFETYVVKHGTVPGSGDHDQAQSRDEEANVDSHLLKRQSADEQSPTSNA</sequence>
<dbReference type="PANTHER" id="PTHR37577">
    <property type="entry name" value="INTEGRAL MEMBRANE PROTEIN"/>
    <property type="match status" value="1"/>
</dbReference>
<dbReference type="InterPro" id="IPR053018">
    <property type="entry name" value="Elsinochrome_Biosynth-Asso"/>
</dbReference>
<gene>
    <name evidence="3" type="ORF">ASPSYDRAFT_67234</name>
</gene>
<dbReference type="Proteomes" id="UP000184356">
    <property type="component" value="Unassembled WGS sequence"/>
</dbReference>
<keyword evidence="2" id="KW-0812">Transmembrane</keyword>
<feature type="transmembrane region" description="Helical" evidence="2">
    <location>
        <begin position="73"/>
        <end position="94"/>
    </location>
</feature>
<feature type="transmembrane region" description="Helical" evidence="2">
    <location>
        <begin position="165"/>
        <end position="185"/>
    </location>
</feature>
<feature type="transmembrane region" description="Helical" evidence="2">
    <location>
        <begin position="26"/>
        <end position="47"/>
    </location>
</feature>
<proteinExistence type="predicted"/>
<reference evidence="4" key="1">
    <citation type="journal article" date="2017" name="Genome Biol.">
        <title>Comparative genomics reveals high biological diversity and specific adaptations in the industrially and medically important fungal genus Aspergillus.</title>
        <authorList>
            <person name="de Vries R.P."/>
            <person name="Riley R."/>
            <person name="Wiebenga A."/>
            <person name="Aguilar-Osorio G."/>
            <person name="Amillis S."/>
            <person name="Uchima C.A."/>
            <person name="Anderluh G."/>
            <person name="Asadollahi M."/>
            <person name="Askin M."/>
            <person name="Barry K."/>
            <person name="Battaglia E."/>
            <person name="Bayram O."/>
            <person name="Benocci T."/>
            <person name="Braus-Stromeyer S.A."/>
            <person name="Caldana C."/>
            <person name="Canovas D."/>
            <person name="Cerqueira G.C."/>
            <person name="Chen F."/>
            <person name="Chen W."/>
            <person name="Choi C."/>
            <person name="Clum A."/>
            <person name="Dos Santos R.A."/>
            <person name="Damasio A.R."/>
            <person name="Diallinas G."/>
            <person name="Emri T."/>
            <person name="Fekete E."/>
            <person name="Flipphi M."/>
            <person name="Freyberg S."/>
            <person name="Gallo A."/>
            <person name="Gournas C."/>
            <person name="Habgood R."/>
            <person name="Hainaut M."/>
            <person name="Harispe M.L."/>
            <person name="Henrissat B."/>
            <person name="Hilden K.S."/>
            <person name="Hope R."/>
            <person name="Hossain A."/>
            <person name="Karabika E."/>
            <person name="Karaffa L."/>
            <person name="Karanyi Z."/>
            <person name="Krasevec N."/>
            <person name="Kuo A."/>
            <person name="Kusch H."/>
            <person name="LaButti K."/>
            <person name="Lagendijk E.L."/>
            <person name="Lapidus A."/>
            <person name="Levasseur A."/>
            <person name="Lindquist E."/>
            <person name="Lipzen A."/>
            <person name="Logrieco A.F."/>
            <person name="MacCabe A."/>
            <person name="Maekelae M.R."/>
            <person name="Malavazi I."/>
            <person name="Melin P."/>
            <person name="Meyer V."/>
            <person name="Mielnichuk N."/>
            <person name="Miskei M."/>
            <person name="Molnar A.P."/>
            <person name="Mule G."/>
            <person name="Ngan C.Y."/>
            <person name="Orejas M."/>
            <person name="Orosz E."/>
            <person name="Ouedraogo J.P."/>
            <person name="Overkamp K.M."/>
            <person name="Park H.-S."/>
            <person name="Perrone G."/>
            <person name="Piumi F."/>
            <person name="Punt P.J."/>
            <person name="Ram A.F."/>
            <person name="Ramon A."/>
            <person name="Rauscher S."/>
            <person name="Record E."/>
            <person name="Riano-Pachon D.M."/>
            <person name="Robert V."/>
            <person name="Roehrig J."/>
            <person name="Ruller R."/>
            <person name="Salamov A."/>
            <person name="Salih N.S."/>
            <person name="Samson R.A."/>
            <person name="Sandor E."/>
            <person name="Sanguinetti M."/>
            <person name="Schuetze T."/>
            <person name="Sepcic K."/>
            <person name="Shelest E."/>
            <person name="Sherlock G."/>
            <person name="Sophianopoulou V."/>
            <person name="Squina F.M."/>
            <person name="Sun H."/>
            <person name="Susca A."/>
            <person name="Todd R.B."/>
            <person name="Tsang A."/>
            <person name="Unkles S.E."/>
            <person name="van de Wiele N."/>
            <person name="van Rossen-Uffink D."/>
            <person name="Oliveira J.V."/>
            <person name="Vesth T.C."/>
            <person name="Visser J."/>
            <person name="Yu J.-H."/>
            <person name="Zhou M."/>
            <person name="Andersen M.R."/>
            <person name="Archer D.B."/>
            <person name="Baker S.E."/>
            <person name="Benoit I."/>
            <person name="Brakhage A.A."/>
            <person name="Braus G.H."/>
            <person name="Fischer R."/>
            <person name="Frisvad J.C."/>
            <person name="Goldman G.H."/>
            <person name="Houbraken J."/>
            <person name="Oakley B."/>
            <person name="Pocsi I."/>
            <person name="Scazzocchio C."/>
            <person name="Seiboth B."/>
            <person name="vanKuyk P.A."/>
            <person name="Wortman J."/>
            <person name="Dyer P.S."/>
            <person name="Grigoriev I.V."/>
        </authorList>
    </citation>
    <scope>NUCLEOTIDE SEQUENCE [LARGE SCALE GENOMIC DNA]</scope>
    <source>
        <strain evidence="4">CBS 593.65</strain>
    </source>
</reference>
<organism evidence="3 4">
    <name type="scientific">Aspergillus sydowii CBS 593.65</name>
    <dbReference type="NCBI Taxonomy" id="1036612"/>
    <lineage>
        <taxon>Eukaryota</taxon>
        <taxon>Fungi</taxon>
        <taxon>Dikarya</taxon>
        <taxon>Ascomycota</taxon>
        <taxon>Pezizomycotina</taxon>
        <taxon>Eurotiomycetes</taxon>
        <taxon>Eurotiomycetidae</taxon>
        <taxon>Eurotiales</taxon>
        <taxon>Aspergillaceae</taxon>
        <taxon>Aspergillus</taxon>
        <taxon>Aspergillus subgen. Nidulantes</taxon>
    </lineage>
</organism>
<feature type="compositionally biased region" description="Basic and acidic residues" evidence="1">
    <location>
        <begin position="320"/>
        <end position="331"/>
    </location>
</feature>
<evidence type="ECO:0000313" key="4">
    <source>
        <dbReference type="Proteomes" id="UP000184356"/>
    </source>
</evidence>
<keyword evidence="4" id="KW-1185">Reference proteome</keyword>
<name>A0A1L9TPP8_9EURO</name>
<accession>A0A1L9TPP8</accession>
<protein>
    <submittedName>
        <fullName evidence="3">Uncharacterized protein</fullName>
    </submittedName>
</protein>
<dbReference type="GeneID" id="63766462"/>